<feature type="compositionally biased region" description="Basic and acidic residues" evidence="2">
    <location>
        <begin position="1080"/>
        <end position="1101"/>
    </location>
</feature>
<dbReference type="Pfam" id="PF03372">
    <property type="entry name" value="Exo_endo_phos"/>
    <property type="match status" value="1"/>
</dbReference>
<keyword evidence="5" id="KW-1185">Reference proteome</keyword>
<evidence type="ECO:0000259" key="3">
    <source>
        <dbReference type="PROSITE" id="PS50158"/>
    </source>
</evidence>
<dbReference type="Pfam" id="PF14111">
    <property type="entry name" value="DUF4283"/>
    <property type="match status" value="1"/>
</dbReference>
<organism evidence="4 5">
    <name type="scientific">Dendrobium thyrsiflorum</name>
    <name type="common">Pinecone-like raceme dendrobium</name>
    <name type="synonym">Orchid</name>
    <dbReference type="NCBI Taxonomy" id="117978"/>
    <lineage>
        <taxon>Eukaryota</taxon>
        <taxon>Viridiplantae</taxon>
        <taxon>Streptophyta</taxon>
        <taxon>Embryophyta</taxon>
        <taxon>Tracheophyta</taxon>
        <taxon>Spermatophyta</taxon>
        <taxon>Magnoliopsida</taxon>
        <taxon>Liliopsida</taxon>
        <taxon>Asparagales</taxon>
        <taxon>Orchidaceae</taxon>
        <taxon>Epidendroideae</taxon>
        <taxon>Malaxideae</taxon>
        <taxon>Dendrobiinae</taxon>
        <taxon>Dendrobium</taxon>
    </lineage>
</organism>
<dbReference type="Gene3D" id="3.60.10.10">
    <property type="entry name" value="Endonuclease/exonuclease/phosphatase"/>
    <property type="match status" value="1"/>
</dbReference>
<feature type="region of interest" description="Disordered" evidence="2">
    <location>
        <begin position="1080"/>
        <end position="1127"/>
    </location>
</feature>
<dbReference type="InterPro" id="IPR036691">
    <property type="entry name" value="Endo/exonu/phosph_ase_sf"/>
</dbReference>
<keyword evidence="1" id="KW-0862">Zinc</keyword>
<evidence type="ECO:0000313" key="4">
    <source>
        <dbReference type="EMBL" id="KAL0910063.1"/>
    </source>
</evidence>
<reference evidence="4 5" key="1">
    <citation type="journal article" date="2024" name="Plant Biotechnol. J.">
        <title>Dendrobium thyrsiflorum genome and its molecular insights into genes involved in important horticultural traits.</title>
        <authorList>
            <person name="Chen B."/>
            <person name="Wang J.Y."/>
            <person name="Zheng P.J."/>
            <person name="Li K.L."/>
            <person name="Liang Y.M."/>
            <person name="Chen X.F."/>
            <person name="Zhang C."/>
            <person name="Zhao X."/>
            <person name="He X."/>
            <person name="Zhang G.Q."/>
            <person name="Liu Z.J."/>
            <person name="Xu Q."/>
        </authorList>
    </citation>
    <scope>NUCLEOTIDE SEQUENCE [LARGE SCALE GENOMIC DNA]</scope>
    <source>
        <strain evidence="4">GZMU011</strain>
    </source>
</reference>
<dbReference type="PROSITE" id="PS50158">
    <property type="entry name" value="ZF_CCHC"/>
    <property type="match status" value="1"/>
</dbReference>
<accession>A0ABD0UIP4</accession>
<dbReference type="InterPro" id="IPR040256">
    <property type="entry name" value="At4g02000-like"/>
</dbReference>
<dbReference type="SUPFAM" id="SSF56219">
    <property type="entry name" value="DNase I-like"/>
    <property type="match status" value="1"/>
</dbReference>
<dbReference type="InterPro" id="IPR005135">
    <property type="entry name" value="Endo/exonuclease/phosphatase"/>
</dbReference>
<keyword evidence="1" id="KW-0863">Zinc-finger</keyword>
<comment type="caution">
    <text evidence="4">The sequence shown here is derived from an EMBL/GenBank/DDBJ whole genome shotgun (WGS) entry which is preliminary data.</text>
</comment>
<protein>
    <recommendedName>
        <fullName evidence="3">CCHC-type domain-containing protein</fullName>
    </recommendedName>
</protein>
<evidence type="ECO:0000256" key="2">
    <source>
        <dbReference type="SAM" id="MobiDB-lite"/>
    </source>
</evidence>
<dbReference type="EMBL" id="JANQDX010000016">
    <property type="protein sequence ID" value="KAL0910063.1"/>
    <property type="molecule type" value="Genomic_DNA"/>
</dbReference>
<feature type="domain" description="CCHC-type" evidence="3">
    <location>
        <begin position="338"/>
        <end position="351"/>
    </location>
</feature>
<proteinExistence type="predicted"/>
<feature type="region of interest" description="Disordered" evidence="2">
    <location>
        <begin position="1"/>
        <end position="78"/>
    </location>
</feature>
<keyword evidence="1" id="KW-0479">Metal-binding</keyword>
<dbReference type="PANTHER" id="PTHR31286:SF99">
    <property type="entry name" value="DUF4283 DOMAIN-CONTAINING PROTEIN"/>
    <property type="match status" value="1"/>
</dbReference>
<name>A0ABD0UIP4_DENTH</name>
<dbReference type="InterPro" id="IPR001878">
    <property type="entry name" value="Znf_CCHC"/>
</dbReference>
<sequence length="2000" mass="224231">MTVGDCRRPLAGGSISSSKRSSKARGETLVIREGFRHSVQTPVVEGKGKEILQEPIASNDLPKQPGASFDPDAPSSSSEILKVNKFSGNQEDADLNQINRNLEENFKNRDDVEDGEFTRDDVNDEVITAWKKPQHIKLSFDNALKEMSSDGIAVKLNLETEQRNSQVLKNSLVIKVLGNKVAFPVCSTKLRRYWSRFGKFHLTTLGLNWILCSFENSEALEEVLDGGPWYVGGRIIGMDRWSPSFAPDSLKGLTAPVWVQFPCLPLFCWDEENISRIASCIGTPMYLEGNSFKWGRREFARVCIRINLENKLPNGIWVDGIAGRFLQKVEYEKVDLLCFHCGKIGHDKSSCLENDSVAQLMQPEDKMAQEGIKSCGQEDDYGPWIHVKFKNRRFQNRSNAQAGDSNSILNNANREVTKEGMSHLHKKADQVKVFEPLGNENVNAGLKKDLLVANQFNALTDEGEIALPCEVGVSKEQEECAGNDSSLVYGSFQSSAANIGVGNGGGVAGSLLKSRGARGARKKEASLYLKEVMRDSGAFFVGIVETKLANVDRSDVNKIIGSDWDFFQHPAVGISGGILVAWDRSLVSFDVVVHSSQVVVGRLSSQSLGCWNVATVYGSRLCLERSSLWGILADCLVGDVPFIVGGDFNCVLSKEDKKGGKRFRLSKGPREMRSFMNNYDFHDLGSIGPTYTWCNNKEGALRIWERLDKCLLNSAALQLIPFARIRHLARVAYDHCPIVLKMEDKQHIKVKKIRFEDTWRSYPASWSIVLKSWRRGDCGSDGEILKKKLSRTMKNLFYWNKNKCKDLCLLKEQLKKEILELQLDESMDMEKLALLRSKVHELNITLKRLSTWWNQRAKARDEDNKLIENAQQIEEVFLRFFKKKWRLRECNLFDWPRINVNQQLTSSEMDMLASEFTKDELKHAIFQQGNNKAPGFDGVTPSFFKAYWSIVEDVTWKAVDGFFKSRLCPGRAAAAAGPRTHTYWFEIAGARLQMYQTGFRRPQTFPPADLSVNAGGEELVQELGQVLVQVELPPLLPLPLPVLDGGECCGGCGRSCWRGMTIEHRPRRSVQKLLTVRPDDLEARQPFDGRRPPSVAEDGRHSISNNPKGFHRQSILSPPPAFGEAKSGMEFDNKVRRRSNLGICINEGGSSKPAFLSDHVGEGKNVLVDNPFRPITLLSSDFGNANSSVSSSFLDFGGASSSRSAVAAPQGVEEGVASESGLPSDLEETNIKAASIDFGSGYIGEGSVILLNKDKEIENTNKLHNALVVKVFGENVPFRVISMEVRRQWSRFGKFHLTQLGEGWSLYAFDDSQAMDTEVSVPEDSRQESVLGGIMDAARPISEPLLLSANKFDALDRGLEEGELPNLIPELHDELVVDSEATSEGGVCSDNILGTSINKKKSSKQLENSGPVRLLTRGRKTPDDFKGKGARKRKASLYLKEVVKEHGVFFIALLETKVAHFDRREVDSLIGSDWELFQVPSVGLSGGIVVLWKKILSVFKVFDYSSQVVIGDLEILNKGTWRVCSVYGKKDVYGRSPLWDKLLSHSTKELPMVIGDIEELQMKEADLGSLSSDDCWLLKVKINELNSTLARLSTWWKQRPKVKWMAEGDTNSKFFQTYASARRNANFINMIKDDNGSIIEDPIQVEQVILRFFQGKWQDRSCSLEGWPRPSCTLDDADRSLLERNLSIDEVEDVIKLGEGGISPGVDGITYSFLRAYWSIIKEDFWNAVLEFFSSGNMCKQWKETLIVLIPKVNDVIVFSEARVQMVKISLVSCLANRFLRGKEEVSCRLWGANRTFIWSKGNGKKGLHFVKWEWMCKSMESGGRGLYSCSKDIGILRAKLAWRYSHDKDSLLHKCLFPKFGKLYRNAGLRSLASSAWKLIEDGGIYLKPIVKWSIDNGRDVSVFNDTWILDKCINQWPTFVNVNCNEDLKVGDLIYNKAWNMAVLEGLFGQDLVSLISNISISFDAVEDDMEMINILSGKSISALAREAWNRGRSYEAN</sequence>
<feature type="compositionally biased region" description="Low complexity" evidence="2">
    <location>
        <begin position="67"/>
        <end position="78"/>
    </location>
</feature>
<dbReference type="Proteomes" id="UP001552299">
    <property type="component" value="Unassembled WGS sequence"/>
</dbReference>
<gene>
    <name evidence="4" type="ORF">M5K25_020993</name>
</gene>
<evidence type="ECO:0000313" key="5">
    <source>
        <dbReference type="Proteomes" id="UP001552299"/>
    </source>
</evidence>
<evidence type="ECO:0000256" key="1">
    <source>
        <dbReference type="PROSITE-ProRule" id="PRU00047"/>
    </source>
</evidence>
<dbReference type="PANTHER" id="PTHR31286">
    <property type="entry name" value="GLYCINE-RICH CELL WALL STRUCTURAL PROTEIN 1.8-LIKE"/>
    <property type="match status" value="1"/>
</dbReference>
<dbReference type="InterPro" id="IPR025558">
    <property type="entry name" value="DUF4283"/>
</dbReference>
<dbReference type="GO" id="GO:0008270">
    <property type="term" value="F:zinc ion binding"/>
    <property type="evidence" value="ECO:0007669"/>
    <property type="project" value="UniProtKB-KW"/>
</dbReference>